<dbReference type="EMBL" id="JAOPJF010000140">
    <property type="protein sequence ID" value="KAK1138590.1"/>
    <property type="molecule type" value="Genomic_DNA"/>
</dbReference>
<keyword evidence="2" id="KW-1185">Reference proteome</keyword>
<organism evidence="1 2">
    <name type="scientific">Aspergillus melleus</name>
    <dbReference type="NCBI Taxonomy" id="138277"/>
    <lineage>
        <taxon>Eukaryota</taxon>
        <taxon>Fungi</taxon>
        <taxon>Dikarya</taxon>
        <taxon>Ascomycota</taxon>
        <taxon>Pezizomycotina</taxon>
        <taxon>Eurotiomycetes</taxon>
        <taxon>Eurotiomycetidae</taxon>
        <taxon>Eurotiales</taxon>
        <taxon>Aspergillaceae</taxon>
        <taxon>Aspergillus</taxon>
        <taxon>Aspergillus subgen. Circumdati</taxon>
    </lineage>
</organism>
<evidence type="ECO:0000313" key="1">
    <source>
        <dbReference type="EMBL" id="KAK1138590.1"/>
    </source>
</evidence>
<evidence type="ECO:0000313" key="2">
    <source>
        <dbReference type="Proteomes" id="UP001177260"/>
    </source>
</evidence>
<gene>
    <name evidence="1" type="primary">DPH3</name>
    <name evidence="1" type="ORF">N8T08_002384</name>
</gene>
<dbReference type="Proteomes" id="UP001177260">
    <property type="component" value="Unassembled WGS sequence"/>
</dbReference>
<accession>A0ACC3AMA0</accession>
<sequence length="387" mass="42273">MIPPCDPAILENGSTRANDAQPARKAALEELKNCRIRHAKKEIKKQTIRKLAFDLDSGVPDEYRDSVAIVSLYLDSSPRQLGLESDPGDAATALTLLAPDIDAFYSNLPALIPHFSKSLSSILHDLRKIANAGDPTSTGQPTEPTRSRTRGRHAVVRAPPLSSRLDERARTLRHLQLSELPAARARMAATATQVVAARAAVMERTVVLLERAKHGALARATKAKAEHLATVAQGVEGKLSVMKLDISATIYTPETVAALGRYRQHLQDTREGLEERQALALEDLRAYEDVDSEAPAARTRIIKMADDALSIYDEIEIEDMTFDPAIQIYHYPCPCGDRFEIAIDDLRDGEEIAVCPSCSLMIRVIFDPSDLAQDDKNGSAGAVPVQA</sequence>
<proteinExistence type="predicted"/>
<protein>
    <submittedName>
        <fullName evidence="1">Diphthamide biosynthesis protein 3</fullName>
    </submittedName>
</protein>
<name>A0ACC3AMA0_9EURO</name>
<reference evidence="1 2" key="1">
    <citation type="journal article" date="2023" name="ACS Omega">
        <title>Identification of the Neoaspergillic Acid Biosynthesis Gene Cluster by Establishing an In Vitro CRISPR-Ribonucleoprotein Genetic System in Aspergillus melleus.</title>
        <authorList>
            <person name="Yuan B."/>
            <person name="Grau M.F."/>
            <person name="Murata R.M."/>
            <person name="Torok T."/>
            <person name="Venkateswaran K."/>
            <person name="Stajich J.E."/>
            <person name="Wang C.C.C."/>
        </authorList>
    </citation>
    <scope>NUCLEOTIDE SEQUENCE [LARGE SCALE GENOMIC DNA]</scope>
    <source>
        <strain evidence="1 2">IMV 1140</strain>
    </source>
</reference>
<comment type="caution">
    <text evidence="1">The sequence shown here is derived from an EMBL/GenBank/DDBJ whole genome shotgun (WGS) entry which is preliminary data.</text>
</comment>